<sequence length="272" mass="29738">MILSDSGAFSQIIRYPLGKRAHKPRQTGVTMVIDTGTCYEQLSGLLEIGSAYMDVLKLGFGTSCLYPTNVLRQKLSLARVFSVHTCPGGTLGEIALKQNVYDRYLERCHKLGFTAVEISDGTIDMSLDTRRRCIAKAKSIMQVVISEVGKKLDAHTDIEAYRAQVIADTEAGADFIVIEGRESGEQVGIYGDAGKIDTSILEAFIASLPEEVMDKIIWEAPKKSQQVALINRFGQSVNLGNIAVNDVIALECLRLGLRADTFATTLTDDENL</sequence>
<dbReference type="PANTHER" id="PTHR48413:SF1">
    <property type="entry name" value="PROTEIN HEAT-STRESS-ASSOCIATED 32"/>
    <property type="match status" value="1"/>
</dbReference>
<gene>
    <name evidence="2" type="ORF">ACFSB2_21745</name>
</gene>
<dbReference type="EMBL" id="JBHUCX010000092">
    <property type="protein sequence ID" value="MFD1677300.1"/>
    <property type="molecule type" value="Genomic_DNA"/>
</dbReference>
<dbReference type="SUPFAM" id="SSF102110">
    <property type="entry name" value="(2r)-phospho-3-sulfolactate synthase ComA"/>
    <property type="match status" value="1"/>
</dbReference>
<evidence type="ECO:0000313" key="3">
    <source>
        <dbReference type="Proteomes" id="UP001597079"/>
    </source>
</evidence>
<keyword evidence="3" id="KW-1185">Reference proteome</keyword>
<evidence type="ECO:0000313" key="2">
    <source>
        <dbReference type="EMBL" id="MFD1677300.1"/>
    </source>
</evidence>
<keyword evidence="2" id="KW-0456">Lyase</keyword>
<dbReference type="InterPro" id="IPR036112">
    <property type="entry name" value="ComA_synth_sf"/>
</dbReference>
<dbReference type="RefSeq" id="WP_377945207.1">
    <property type="nucleotide sequence ID" value="NZ_JBHUCX010000092.1"/>
</dbReference>
<dbReference type="InterPro" id="IPR013785">
    <property type="entry name" value="Aldolase_TIM"/>
</dbReference>
<dbReference type="Gene3D" id="3.20.20.70">
    <property type="entry name" value="Aldolase class I"/>
    <property type="match status" value="1"/>
</dbReference>
<protein>
    <submittedName>
        <fullName evidence="2">Phosphosulfolactate synthase</fullName>
        <ecNumber evidence="2">4.4.1.19</ecNumber>
    </submittedName>
</protein>
<reference evidence="3" key="1">
    <citation type="journal article" date="2019" name="Int. J. Syst. Evol. Microbiol.">
        <title>The Global Catalogue of Microorganisms (GCM) 10K type strain sequencing project: providing services to taxonomists for standard genome sequencing and annotation.</title>
        <authorList>
            <consortium name="The Broad Institute Genomics Platform"/>
            <consortium name="The Broad Institute Genome Sequencing Center for Infectious Disease"/>
            <person name="Wu L."/>
            <person name="Ma J."/>
        </authorList>
    </citation>
    <scope>NUCLEOTIDE SEQUENCE [LARGE SCALE GENOMIC DNA]</scope>
    <source>
        <strain evidence="3">CGMCC 1.12286</strain>
    </source>
</reference>
<evidence type="ECO:0000256" key="1">
    <source>
        <dbReference type="ARBA" id="ARBA00010424"/>
    </source>
</evidence>
<proteinExistence type="inferred from homology"/>
<dbReference type="Pfam" id="PF02679">
    <property type="entry name" value="ComA"/>
    <property type="match status" value="1"/>
</dbReference>
<name>A0ABW4JP11_9BACL</name>
<dbReference type="InterPro" id="IPR003830">
    <property type="entry name" value="ComA_synth"/>
</dbReference>
<dbReference type="Proteomes" id="UP001597079">
    <property type="component" value="Unassembled WGS sequence"/>
</dbReference>
<organism evidence="2 3">
    <name type="scientific">Alicyclobacillus fodiniaquatilis</name>
    <dbReference type="NCBI Taxonomy" id="1661150"/>
    <lineage>
        <taxon>Bacteria</taxon>
        <taxon>Bacillati</taxon>
        <taxon>Bacillota</taxon>
        <taxon>Bacilli</taxon>
        <taxon>Bacillales</taxon>
        <taxon>Alicyclobacillaceae</taxon>
        <taxon>Alicyclobacillus</taxon>
    </lineage>
</organism>
<comment type="caution">
    <text evidence="2">The sequence shown here is derived from an EMBL/GenBank/DDBJ whole genome shotgun (WGS) entry which is preliminary data.</text>
</comment>
<dbReference type="GO" id="GO:0043817">
    <property type="term" value="F:phosphosulfolactate synthase activity"/>
    <property type="evidence" value="ECO:0007669"/>
    <property type="project" value="UniProtKB-EC"/>
</dbReference>
<accession>A0ABW4JP11</accession>
<dbReference type="EC" id="4.4.1.19" evidence="2"/>
<dbReference type="PANTHER" id="PTHR48413">
    <property type="match status" value="1"/>
</dbReference>
<comment type="similarity">
    <text evidence="1">Belongs to the phosphosulfolactate synthase family.</text>
</comment>